<dbReference type="Proteomes" id="UP000828251">
    <property type="component" value="Unassembled WGS sequence"/>
</dbReference>
<evidence type="ECO:0000313" key="2">
    <source>
        <dbReference type="EMBL" id="KAH1038311.1"/>
    </source>
</evidence>
<accession>A0A9D3UD45</accession>
<organism evidence="2 3">
    <name type="scientific">Gossypium stocksii</name>
    <dbReference type="NCBI Taxonomy" id="47602"/>
    <lineage>
        <taxon>Eukaryota</taxon>
        <taxon>Viridiplantae</taxon>
        <taxon>Streptophyta</taxon>
        <taxon>Embryophyta</taxon>
        <taxon>Tracheophyta</taxon>
        <taxon>Spermatophyta</taxon>
        <taxon>Magnoliopsida</taxon>
        <taxon>eudicotyledons</taxon>
        <taxon>Gunneridae</taxon>
        <taxon>Pentapetalae</taxon>
        <taxon>rosids</taxon>
        <taxon>malvids</taxon>
        <taxon>Malvales</taxon>
        <taxon>Malvaceae</taxon>
        <taxon>Malvoideae</taxon>
        <taxon>Gossypium</taxon>
    </lineage>
</organism>
<feature type="chain" id="PRO_5038941790" evidence="1">
    <location>
        <begin position="26"/>
        <end position="74"/>
    </location>
</feature>
<dbReference type="AlphaFoldDB" id="A0A9D3UD45"/>
<name>A0A9D3UD45_9ROSI</name>
<proteinExistence type="predicted"/>
<comment type="caution">
    <text evidence="2">The sequence shown here is derived from an EMBL/GenBank/DDBJ whole genome shotgun (WGS) entry which is preliminary data.</text>
</comment>
<keyword evidence="1" id="KW-0732">Signal</keyword>
<sequence>MHLRKPFRFLTLFFVNYLLPDMSSTVFIEPLPVIDFVTQFLNGDVSTPLSDADADGVKALCMIAFVSSAGDKVC</sequence>
<dbReference type="OrthoDB" id="1743102at2759"/>
<gene>
    <name evidence="2" type="ORF">J1N35_040054</name>
</gene>
<keyword evidence="3" id="KW-1185">Reference proteome</keyword>
<protein>
    <submittedName>
        <fullName evidence="2">Uncharacterized protein</fullName>
    </submittedName>
</protein>
<dbReference type="EMBL" id="JAIQCV010000012">
    <property type="protein sequence ID" value="KAH1038311.1"/>
    <property type="molecule type" value="Genomic_DNA"/>
</dbReference>
<evidence type="ECO:0000313" key="3">
    <source>
        <dbReference type="Proteomes" id="UP000828251"/>
    </source>
</evidence>
<feature type="signal peptide" evidence="1">
    <location>
        <begin position="1"/>
        <end position="25"/>
    </location>
</feature>
<reference evidence="2 3" key="1">
    <citation type="journal article" date="2021" name="Plant Biotechnol. J.">
        <title>Multi-omics assisted identification of the key and species-specific regulatory components of drought-tolerant mechanisms in Gossypium stocksii.</title>
        <authorList>
            <person name="Yu D."/>
            <person name="Ke L."/>
            <person name="Zhang D."/>
            <person name="Wu Y."/>
            <person name="Sun Y."/>
            <person name="Mei J."/>
            <person name="Sun J."/>
            <person name="Sun Y."/>
        </authorList>
    </citation>
    <scope>NUCLEOTIDE SEQUENCE [LARGE SCALE GENOMIC DNA]</scope>
    <source>
        <strain evidence="3">cv. E1</strain>
        <tissue evidence="2">Leaf</tissue>
    </source>
</reference>
<evidence type="ECO:0000256" key="1">
    <source>
        <dbReference type="SAM" id="SignalP"/>
    </source>
</evidence>